<organism evidence="2">
    <name type="scientific">Phytophthora nicotianae</name>
    <name type="common">Potato buckeye rot agent</name>
    <name type="synonym">Phytophthora parasitica</name>
    <dbReference type="NCBI Taxonomy" id="4792"/>
    <lineage>
        <taxon>Eukaryota</taxon>
        <taxon>Sar</taxon>
        <taxon>Stramenopiles</taxon>
        <taxon>Oomycota</taxon>
        <taxon>Peronosporomycetes</taxon>
        <taxon>Peronosporales</taxon>
        <taxon>Peronosporaceae</taxon>
        <taxon>Phytophthora</taxon>
    </lineage>
</organism>
<dbReference type="Proteomes" id="UP000054532">
    <property type="component" value="Unassembled WGS sequence"/>
</dbReference>
<proteinExistence type="predicted"/>
<accession>W2MG61</accession>
<dbReference type="Gene3D" id="1.10.150.130">
    <property type="match status" value="1"/>
</dbReference>
<dbReference type="InterPro" id="IPR010998">
    <property type="entry name" value="Integrase_recombinase_N"/>
</dbReference>
<protein>
    <submittedName>
        <fullName evidence="2">Uncharacterized protein</fullName>
    </submittedName>
</protein>
<gene>
    <name evidence="2" type="ORF">L914_17788</name>
</gene>
<evidence type="ECO:0000256" key="1">
    <source>
        <dbReference type="ARBA" id="ARBA00023125"/>
    </source>
</evidence>
<dbReference type="AlphaFoldDB" id="W2MG61"/>
<evidence type="ECO:0000313" key="2">
    <source>
        <dbReference type="EMBL" id="ETM35275.1"/>
    </source>
</evidence>
<keyword evidence="1" id="KW-0238">DNA-binding</keyword>
<name>W2MG61_PHYNI</name>
<feature type="non-terminal residue" evidence="2">
    <location>
        <position position="341"/>
    </location>
</feature>
<reference evidence="2" key="1">
    <citation type="submission" date="2013-11" db="EMBL/GenBank/DDBJ databases">
        <title>The Genome Sequence of Phytophthora parasitica IAC_01/95.</title>
        <authorList>
            <consortium name="The Broad Institute Genomics Platform"/>
            <person name="Russ C."/>
            <person name="Tyler B."/>
            <person name="Panabieres F."/>
            <person name="Shan W."/>
            <person name="Tripathy S."/>
            <person name="Grunwald N."/>
            <person name="Machado M."/>
            <person name="Johnson C.S."/>
            <person name="Arredondo F."/>
            <person name="Hong C."/>
            <person name="Coffey M."/>
            <person name="Young S.K."/>
            <person name="Zeng Q."/>
            <person name="Gargeya S."/>
            <person name="Fitzgerald M."/>
            <person name="Abouelleil A."/>
            <person name="Alvarado L."/>
            <person name="Chapman S.B."/>
            <person name="Gainer-Dewar J."/>
            <person name="Goldberg J."/>
            <person name="Griggs A."/>
            <person name="Gujja S."/>
            <person name="Hansen M."/>
            <person name="Howarth C."/>
            <person name="Imamovic A."/>
            <person name="Ireland A."/>
            <person name="Larimer J."/>
            <person name="McCowan C."/>
            <person name="Murphy C."/>
            <person name="Pearson M."/>
            <person name="Poon T.W."/>
            <person name="Priest M."/>
            <person name="Roberts A."/>
            <person name="Saif S."/>
            <person name="Shea T."/>
            <person name="Sykes S."/>
            <person name="Wortman J."/>
            <person name="Nusbaum C."/>
            <person name="Birren B."/>
        </authorList>
    </citation>
    <scope>NUCLEOTIDE SEQUENCE [LARGE SCALE GENOMIC DNA]</scope>
    <source>
        <strain evidence="2">IAC_01/95</strain>
    </source>
</reference>
<dbReference type="EMBL" id="KI695581">
    <property type="protein sequence ID" value="ETM35275.1"/>
    <property type="molecule type" value="Genomic_DNA"/>
</dbReference>
<sequence length="341" mass="39085">MSDFLQKDLEWWEDLVLQNNLSSIPMFDHNKSIKDRWLVELEPQHVIISNMNLGGMALTVINTWCHVVLHSNRHWIARLVDKMNCRSIEGQDELHQCTEPGSASDTYFDAHLISEHGWKNDRRGQFEAKAQQLKQAAVADGTLGRYRKNFKFWESFCKEFGLPVWINKLHRAEQARIVGLFAGLCASEGHNRSKVGNKFQTFDGKMAAVQFAHKAVRNAKPDYHDPEFELIAQGYKRSNSQEDRKQPVTAQMLPKMREVLGTTDERGELMWGSIILPFFFLDRSSELWGPVTIDRSTGQERVHCIKVSNVKLLGKHGDPVDPEATNATSVEIRFESHKGDR</sequence>
<dbReference type="GO" id="GO:0003677">
    <property type="term" value="F:DNA binding"/>
    <property type="evidence" value="ECO:0007669"/>
    <property type="project" value="UniProtKB-KW"/>
</dbReference>
<dbReference type="VEuPathDB" id="FungiDB:PPTG_24050"/>